<reference evidence="1" key="1">
    <citation type="journal article" date="2015" name="Nature">
        <title>Complex archaea that bridge the gap between prokaryotes and eukaryotes.</title>
        <authorList>
            <person name="Spang A."/>
            <person name="Saw J.H."/>
            <person name="Jorgensen S.L."/>
            <person name="Zaremba-Niedzwiedzka K."/>
            <person name="Martijn J."/>
            <person name="Lind A.E."/>
            <person name="van Eijk R."/>
            <person name="Schleper C."/>
            <person name="Guy L."/>
            <person name="Ettema T.J."/>
        </authorList>
    </citation>
    <scope>NUCLEOTIDE SEQUENCE</scope>
</reference>
<comment type="caution">
    <text evidence="1">The sequence shown here is derived from an EMBL/GenBank/DDBJ whole genome shotgun (WGS) entry which is preliminary data.</text>
</comment>
<protein>
    <submittedName>
        <fullName evidence="1">Uncharacterized protein</fullName>
    </submittedName>
</protein>
<accession>A0A0F9GWF2</accession>
<sequence length="95" mass="11618">MKYEDYKAEIIDKRQSKRPTINFSTRSMRRRVNRKETQPKKIRIRRLLTLTTKNKNQIILLEKENNILKGRQIEMEADIKKMKEQIDKWLAEEND</sequence>
<organism evidence="1">
    <name type="scientific">marine sediment metagenome</name>
    <dbReference type="NCBI Taxonomy" id="412755"/>
    <lineage>
        <taxon>unclassified sequences</taxon>
        <taxon>metagenomes</taxon>
        <taxon>ecological metagenomes</taxon>
    </lineage>
</organism>
<evidence type="ECO:0000313" key="1">
    <source>
        <dbReference type="EMBL" id="KKL67432.1"/>
    </source>
</evidence>
<dbReference type="EMBL" id="LAZR01026858">
    <property type="protein sequence ID" value="KKL67432.1"/>
    <property type="molecule type" value="Genomic_DNA"/>
</dbReference>
<name>A0A0F9GWF2_9ZZZZ</name>
<proteinExistence type="predicted"/>
<dbReference type="AlphaFoldDB" id="A0A0F9GWF2"/>
<gene>
    <name evidence="1" type="ORF">LCGC14_2135020</name>
</gene>